<evidence type="ECO:0000256" key="2">
    <source>
        <dbReference type="ARBA" id="ARBA00006432"/>
    </source>
</evidence>
<dbReference type="Gene3D" id="3.40.50.980">
    <property type="match status" value="2"/>
</dbReference>
<dbReference type="Gene3D" id="3.30.559.10">
    <property type="entry name" value="Chloramphenicol acetyltransferase-like domain"/>
    <property type="match status" value="2"/>
</dbReference>
<name>A0A081NTN6_9BACL</name>
<dbReference type="InterPro" id="IPR025110">
    <property type="entry name" value="AMP-bd_C"/>
</dbReference>
<dbReference type="eggNOG" id="COG1020">
    <property type="taxonomic scope" value="Bacteria"/>
</dbReference>
<reference evidence="9 10" key="1">
    <citation type="submission" date="2014-06" db="EMBL/GenBank/DDBJ databases">
        <title>Draft genome sequence of Paenibacillus sp. MSt1.</title>
        <authorList>
            <person name="Aw Y.K."/>
            <person name="Ong K.S."/>
            <person name="Gan H.M."/>
            <person name="Lee S.M."/>
        </authorList>
    </citation>
    <scope>NUCLEOTIDE SEQUENCE [LARGE SCALE GENOMIC DNA]</scope>
    <source>
        <strain evidence="9 10">MSt1</strain>
    </source>
</reference>
<comment type="similarity">
    <text evidence="2">Belongs to the ATP-dependent AMP-binding enzyme family.</text>
</comment>
<dbReference type="Gene3D" id="2.30.38.10">
    <property type="entry name" value="Luciferase, Domain 3"/>
    <property type="match status" value="1"/>
</dbReference>
<sequence length="1523" mass="175875">MNTNEKINKNEVEDILHLTPLQEGMLFHYLHEPESDQYFEQLSLRLVGVIKTDIFEKAWAIVIGQNEMLRTVFRWNKISHPVQIILKHKSISIDHKDLSQLDSTEKLTQLESIKKGDKAKKIDLSTEPFRIMLVKLADNENEMIISNHHIIYDGWSNGILLKEFMLNYFALYNNTQIQVSEKRKFKDFVKWIHGKNKEYQADYWKSYLSDFDMKSSLPVDYAKPKNEGRQISNLSYTFNTSLVEKMNKLRQTYELTFSTLVYTAWGLLLQKYNDSDDVIFGTAVSGRTPDITGIEEIVGLMINTLPLRVKSEANQKVYQLLKKINSDLRSRVEHEGTPLSDIISYSSLPKEAGLFDSIMVVENYPIDEDFIKNGELLRVQSFDIFEMTNFDLSLQVLFFNNRIELIIQYNMQTMNQQTIENLACHFFNILEEMANDPEKELTNISFLSEKEYQSLLSNFNNQFMDTNGLIMPPDSNTIQYHLLKSMSSNKNKIALEYVNTTVSYGELDTKSNMIANKLLSNGLEKGTFVGILTDDKIELITSIIGILKAGGVFVPLDTKYPIERLKTMISTTDTRYVLVDTEYEHVLVDDKTTNNTTIAKINIDELFTQRSASELQRPEITYHEDDALYVFFTSGSSGTPKAVIGRNGSLMHFIHWEIKNFSLDDTVRVSQFTSPCHNPLLRDIFVPLCAGGTICIPESKEKMLDSNYLIRWVEESNVNLIHCTPSLFKLLSSTLINSTMFPALKYILLAGERATPKDLAAWYEVIGERIQLVSLYGQTETTLAKMCYLIQPSDVKKVNIPIGKPINGAQVAILDKDMNFCAIGFKGEIYIRTPYRSLGYYNNTELNQRNFLVNPFSNDPHDIIYKTGDVGKILPDGNIEFLGRADRQIKIRGFRIELNEVENTLLLHRLVKEAAVVVKENTQSNNYLCAYIVFNTDLKSITQNNDINEIRTFISQKLPDYMIPQYFIPLDHLPMNLNGKLDYKALPEPEQQEYIAPVGEIEIKLAALWCEILGIERVSRSDKFLESGGHSLNIMSLIFKVQQQFSIELPLTEVFKNITIKELADFITNSQPVVSYDEIKPLQERDYYTLSPTQNGMFVSNQLHRNHTFYNIPYVAEIDGEVNIKRLEEAFKSLILRHESLRTSFHYVNGRPVQKIESKVEFHIEVVETVNIDVDKSIKEFVRPFDLTVAPLFRIKLILTHDKHYLLFDMHHIISDGVSMTIIVKDLISLYGGNKLPDLKVQYKDYVEWLHHVTGSNLEQEQYWLEVFRSPVPKLMLQTDYPRPSNVTYDGRVVKFVLNNELKDRLSNLAGQLGCTSFMIFLTAYILLLHKYTKQEDIVVGVPIAGRTNPETENIVGTFINLLALRNHFSPEDSILDLLLRVKDHSLQAFMYQNFPFEQLVNKLAMPSDLSRHPIFDTMFVMQNMEPLVMEFEEITFKTYEIERNTTKYDLSLLILEQNHNWILEFEYSTKLFKDKTIQRLGEHYLEILEQMEAPQAKISDIKLLEHEPLQVTNQFKTDTFAF</sequence>
<dbReference type="NCBIfam" id="TIGR01733">
    <property type="entry name" value="AA-adenyl-dom"/>
    <property type="match status" value="1"/>
</dbReference>
<dbReference type="GO" id="GO:0003824">
    <property type="term" value="F:catalytic activity"/>
    <property type="evidence" value="ECO:0007669"/>
    <property type="project" value="UniProtKB-KW"/>
</dbReference>
<dbReference type="InterPro" id="IPR001242">
    <property type="entry name" value="Condensation_dom"/>
</dbReference>
<comment type="caution">
    <text evidence="9">The sequence shown here is derived from an EMBL/GenBank/DDBJ whole genome shotgun (WGS) entry which is preliminary data.</text>
</comment>
<dbReference type="Gene3D" id="3.30.559.30">
    <property type="entry name" value="Nonribosomal peptide synthetase, condensation domain"/>
    <property type="match status" value="2"/>
</dbReference>
<evidence type="ECO:0000256" key="4">
    <source>
        <dbReference type="ARBA" id="ARBA00022553"/>
    </source>
</evidence>
<keyword evidence="10" id="KW-1185">Reference proteome</keyword>
<dbReference type="GO" id="GO:0044550">
    <property type="term" value="P:secondary metabolite biosynthetic process"/>
    <property type="evidence" value="ECO:0007669"/>
    <property type="project" value="TreeGrafter"/>
</dbReference>
<dbReference type="Gene3D" id="3.30.300.30">
    <property type="match status" value="1"/>
</dbReference>
<comment type="cofactor">
    <cofactor evidence="1">
        <name>pantetheine 4'-phosphate</name>
        <dbReference type="ChEBI" id="CHEBI:47942"/>
    </cofactor>
</comment>
<evidence type="ECO:0000256" key="6">
    <source>
        <dbReference type="ARBA" id="ARBA00023194"/>
    </source>
</evidence>
<proteinExistence type="inferred from homology"/>
<evidence type="ECO:0000256" key="3">
    <source>
        <dbReference type="ARBA" id="ARBA00022450"/>
    </source>
</evidence>
<dbReference type="PANTHER" id="PTHR45527:SF1">
    <property type="entry name" value="FATTY ACID SYNTHASE"/>
    <property type="match status" value="1"/>
</dbReference>
<keyword evidence="7" id="KW-0511">Multifunctional enzyme</keyword>
<dbReference type="Gene3D" id="1.10.1200.10">
    <property type="entry name" value="ACP-like"/>
    <property type="match status" value="1"/>
</dbReference>
<protein>
    <recommendedName>
        <fullName evidence="8">Carrier domain-containing protein</fullName>
    </recommendedName>
</protein>
<dbReference type="InterPro" id="IPR020845">
    <property type="entry name" value="AMP-binding_CS"/>
</dbReference>
<dbReference type="GO" id="GO:0043041">
    <property type="term" value="P:amino acid activation for nonribosomal peptide biosynthetic process"/>
    <property type="evidence" value="ECO:0007669"/>
    <property type="project" value="TreeGrafter"/>
</dbReference>
<dbReference type="EMBL" id="JNVM01000059">
    <property type="protein sequence ID" value="KEQ21809.1"/>
    <property type="molecule type" value="Genomic_DNA"/>
</dbReference>
<keyword evidence="4" id="KW-0597">Phosphoprotein</keyword>
<accession>A0A081NTN6</accession>
<feature type="domain" description="Carrier" evidence="8">
    <location>
        <begin position="996"/>
        <end position="1071"/>
    </location>
</feature>
<dbReference type="InterPro" id="IPR009081">
    <property type="entry name" value="PP-bd_ACP"/>
</dbReference>
<dbReference type="SUPFAM" id="SSF52777">
    <property type="entry name" value="CoA-dependent acyltransferases"/>
    <property type="match status" value="4"/>
</dbReference>
<dbReference type="SUPFAM" id="SSF56801">
    <property type="entry name" value="Acetyl-CoA synthetase-like"/>
    <property type="match status" value="1"/>
</dbReference>
<dbReference type="FunFam" id="3.30.300.30:FF:000010">
    <property type="entry name" value="Enterobactin synthetase component F"/>
    <property type="match status" value="1"/>
</dbReference>
<dbReference type="PROSITE" id="PS50075">
    <property type="entry name" value="CARRIER"/>
    <property type="match status" value="1"/>
</dbReference>
<dbReference type="InterPro" id="IPR010071">
    <property type="entry name" value="AA_adenyl_dom"/>
</dbReference>
<dbReference type="InterPro" id="IPR023213">
    <property type="entry name" value="CAT-like_dom_sf"/>
</dbReference>
<dbReference type="InterPro" id="IPR036736">
    <property type="entry name" value="ACP-like_sf"/>
</dbReference>
<dbReference type="GO" id="GO:0031177">
    <property type="term" value="F:phosphopantetheine binding"/>
    <property type="evidence" value="ECO:0007669"/>
    <property type="project" value="TreeGrafter"/>
</dbReference>
<dbReference type="CDD" id="cd05930">
    <property type="entry name" value="A_NRPS"/>
    <property type="match status" value="1"/>
</dbReference>
<dbReference type="Pfam" id="PF00668">
    <property type="entry name" value="Condensation"/>
    <property type="match status" value="2"/>
</dbReference>
<dbReference type="PROSITE" id="PS00455">
    <property type="entry name" value="AMP_BINDING"/>
    <property type="match status" value="1"/>
</dbReference>
<evidence type="ECO:0000256" key="1">
    <source>
        <dbReference type="ARBA" id="ARBA00001957"/>
    </source>
</evidence>
<dbReference type="SUPFAM" id="SSF47336">
    <property type="entry name" value="ACP-like"/>
    <property type="match status" value="1"/>
</dbReference>
<organism evidence="9 10">
    <name type="scientific">Paenibacillus tyrfis</name>
    <dbReference type="NCBI Taxonomy" id="1501230"/>
    <lineage>
        <taxon>Bacteria</taxon>
        <taxon>Bacillati</taxon>
        <taxon>Bacillota</taxon>
        <taxon>Bacilli</taxon>
        <taxon>Bacillales</taxon>
        <taxon>Paenibacillaceae</taxon>
        <taxon>Paenibacillus</taxon>
    </lineage>
</organism>
<evidence type="ECO:0000259" key="8">
    <source>
        <dbReference type="PROSITE" id="PS50075"/>
    </source>
</evidence>
<dbReference type="Pfam" id="PF00550">
    <property type="entry name" value="PP-binding"/>
    <property type="match status" value="1"/>
</dbReference>
<dbReference type="Pfam" id="PF13193">
    <property type="entry name" value="AMP-binding_C"/>
    <property type="match status" value="1"/>
</dbReference>
<dbReference type="CDD" id="cd19531">
    <property type="entry name" value="LCL_NRPS-like"/>
    <property type="match status" value="1"/>
</dbReference>
<dbReference type="InterPro" id="IPR000873">
    <property type="entry name" value="AMP-dep_synth/lig_dom"/>
</dbReference>
<dbReference type="GO" id="GO:0017000">
    <property type="term" value="P:antibiotic biosynthetic process"/>
    <property type="evidence" value="ECO:0007669"/>
    <property type="project" value="UniProtKB-KW"/>
</dbReference>
<dbReference type="PANTHER" id="PTHR45527">
    <property type="entry name" value="NONRIBOSOMAL PEPTIDE SYNTHETASE"/>
    <property type="match status" value="1"/>
</dbReference>
<dbReference type="Pfam" id="PF00501">
    <property type="entry name" value="AMP-binding"/>
    <property type="match status" value="1"/>
</dbReference>
<gene>
    <name evidence="9" type="ORF">ET33_30840</name>
</gene>
<dbReference type="FunFam" id="1.10.1200.10:FF:000005">
    <property type="entry name" value="Nonribosomal peptide synthetase 1"/>
    <property type="match status" value="1"/>
</dbReference>
<dbReference type="Proteomes" id="UP000028123">
    <property type="component" value="Unassembled WGS sequence"/>
</dbReference>
<dbReference type="OrthoDB" id="9765680at2"/>
<keyword evidence="6" id="KW-0045">Antibiotic biosynthesis</keyword>
<dbReference type="InterPro" id="IPR045851">
    <property type="entry name" value="AMP-bd_C_sf"/>
</dbReference>
<evidence type="ECO:0000313" key="9">
    <source>
        <dbReference type="EMBL" id="KEQ21809.1"/>
    </source>
</evidence>
<dbReference type="RefSeq" id="WP_036693411.1">
    <property type="nucleotide sequence ID" value="NZ_JNVM01000059.1"/>
</dbReference>
<evidence type="ECO:0000256" key="5">
    <source>
        <dbReference type="ARBA" id="ARBA00022737"/>
    </source>
</evidence>
<dbReference type="GO" id="GO:0008610">
    <property type="term" value="P:lipid biosynthetic process"/>
    <property type="evidence" value="ECO:0007669"/>
    <property type="project" value="UniProtKB-ARBA"/>
</dbReference>
<evidence type="ECO:0000313" key="10">
    <source>
        <dbReference type="Proteomes" id="UP000028123"/>
    </source>
</evidence>
<keyword evidence="5" id="KW-0677">Repeat</keyword>
<keyword evidence="3" id="KW-0596">Phosphopantetheine</keyword>
<dbReference type="GO" id="GO:0005829">
    <property type="term" value="C:cytosol"/>
    <property type="evidence" value="ECO:0007669"/>
    <property type="project" value="TreeGrafter"/>
</dbReference>
<evidence type="ECO:0000256" key="7">
    <source>
        <dbReference type="ARBA" id="ARBA00023268"/>
    </source>
</evidence>